<dbReference type="InterPro" id="IPR028082">
    <property type="entry name" value="Peripla_BP_I"/>
</dbReference>
<reference evidence="5 6" key="1">
    <citation type="submission" date="2018-12" db="EMBL/GenBank/DDBJ databases">
        <authorList>
            <person name="Li F."/>
        </authorList>
    </citation>
    <scope>NUCLEOTIDE SEQUENCE [LARGE SCALE GENOMIC DNA]</scope>
    <source>
        <strain evidence="5 6">8H24J-4-2</strain>
    </source>
</reference>
<organism evidence="5 6">
    <name type="scientific">Labedella populi</name>
    <dbReference type="NCBI Taxonomy" id="2498850"/>
    <lineage>
        <taxon>Bacteria</taxon>
        <taxon>Bacillati</taxon>
        <taxon>Actinomycetota</taxon>
        <taxon>Actinomycetes</taxon>
        <taxon>Micrococcales</taxon>
        <taxon>Microbacteriaceae</taxon>
        <taxon>Labedella</taxon>
    </lineage>
</organism>
<evidence type="ECO:0000313" key="5">
    <source>
        <dbReference type="EMBL" id="RWZ64571.1"/>
    </source>
</evidence>
<evidence type="ECO:0000256" key="2">
    <source>
        <dbReference type="ARBA" id="ARBA00023125"/>
    </source>
</evidence>
<proteinExistence type="predicted"/>
<evidence type="ECO:0000256" key="1">
    <source>
        <dbReference type="ARBA" id="ARBA00023015"/>
    </source>
</evidence>
<sequence length="270" mass="28657">MSEREVRAIGLAIPASRIDDRFVVALLNALPDPLIRDGVTLVTKVVRDDDEERRLYEHWAQVGGVSGVALLGVRPDDARIVRLRTLGFPIAAVIDSSVEADFPAVVVDFDAAIDVLRTFLAERPARRTLYISAVEEGSTTSARTVAAENAALGGLFEVVYVEHSVDAATAAASTAVADGPATLVFDSDVHAAAALSMFRSQGLEVPKDVSIVSWTNSALCQSASRSITAIDRRGSEIGVLLGERILGAIAGDDRTHDRAPRPFVVVGETA</sequence>
<dbReference type="OrthoDB" id="1938857at2"/>
<dbReference type="EMBL" id="RZNC01000002">
    <property type="protein sequence ID" value="RWZ64571.1"/>
    <property type="molecule type" value="Genomic_DNA"/>
</dbReference>
<dbReference type="PANTHER" id="PTHR30146:SF155">
    <property type="entry name" value="ALANINE RACEMASE"/>
    <property type="match status" value="1"/>
</dbReference>
<gene>
    <name evidence="5" type="ORF">ELQ92_07400</name>
</gene>
<evidence type="ECO:0000313" key="6">
    <source>
        <dbReference type="Proteomes" id="UP000288603"/>
    </source>
</evidence>
<evidence type="ECO:0000259" key="4">
    <source>
        <dbReference type="Pfam" id="PF13377"/>
    </source>
</evidence>
<dbReference type="Gene3D" id="3.40.50.2300">
    <property type="match status" value="2"/>
</dbReference>
<protein>
    <submittedName>
        <fullName evidence="5">LacI family transcriptional regulator</fullName>
    </submittedName>
</protein>
<keyword evidence="1" id="KW-0805">Transcription regulation</keyword>
<name>A0A3S3ZWS6_9MICO</name>
<dbReference type="GO" id="GO:0000976">
    <property type="term" value="F:transcription cis-regulatory region binding"/>
    <property type="evidence" value="ECO:0007669"/>
    <property type="project" value="TreeGrafter"/>
</dbReference>
<dbReference type="RefSeq" id="WP_128498349.1">
    <property type="nucleotide sequence ID" value="NZ_RZNC01000002.1"/>
</dbReference>
<keyword evidence="6" id="KW-1185">Reference proteome</keyword>
<feature type="domain" description="Transcriptional regulator LacI/GalR-like sensor" evidence="4">
    <location>
        <begin position="120"/>
        <end position="268"/>
    </location>
</feature>
<dbReference type="AlphaFoldDB" id="A0A3S3ZWS6"/>
<dbReference type="PANTHER" id="PTHR30146">
    <property type="entry name" value="LACI-RELATED TRANSCRIPTIONAL REPRESSOR"/>
    <property type="match status" value="1"/>
</dbReference>
<accession>A0A3S3ZWS6</accession>
<comment type="caution">
    <text evidence="5">The sequence shown here is derived from an EMBL/GenBank/DDBJ whole genome shotgun (WGS) entry which is preliminary data.</text>
</comment>
<evidence type="ECO:0000256" key="3">
    <source>
        <dbReference type="ARBA" id="ARBA00023163"/>
    </source>
</evidence>
<dbReference type="Proteomes" id="UP000288603">
    <property type="component" value="Unassembled WGS sequence"/>
</dbReference>
<dbReference type="InterPro" id="IPR046335">
    <property type="entry name" value="LacI/GalR-like_sensor"/>
</dbReference>
<dbReference type="GO" id="GO:0003700">
    <property type="term" value="F:DNA-binding transcription factor activity"/>
    <property type="evidence" value="ECO:0007669"/>
    <property type="project" value="TreeGrafter"/>
</dbReference>
<dbReference type="Pfam" id="PF13377">
    <property type="entry name" value="Peripla_BP_3"/>
    <property type="match status" value="1"/>
</dbReference>
<keyword evidence="2" id="KW-0238">DNA-binding</keyword>
<keyword evidence="3" id="KW-0804">Transcription</keyword>
<dbReference type="SUPFAM" id="SSF53822">
    <property type="entry name" value="Periplasmic binding protein-like I"/>
    <property type="match status" value="1"/>
</dbReference>